<dbReference type="OrthoDB" id="1436954at2759"/>
<dbReference type="EMBL" id="LR746270">
    <property type="protein sequence ID" value="CAA7399485.1"/>
    <property type="molecule type" value="Genomic_DNA"/>
</dbReference>
<evidence type="ECO:0000313" key="4">
    <source>
        <dbReference type="Proteomes" id="UP000663760"/>
    </source>
</evidence>
<keyword evidence="4" id="KW-1185">Reference proteome</keyword>
<dbReference type="Pfam" id="PF22936">
    <property type="entry name" value="Pol_BBD"/>
    <property type="match status" value="1"/>
</dbReference>
<dbReference type="AlphaFoldDB" id="A0A7I8KRA2"/>
<protein>
    <recommendedName>
        <fullName evidence="2">Retrovirus-related Pol polyprotein from transposon TNT 1-94-like beta-barrel domain-containing protein</fullName>
    </recommendedName>
</protein>
<name>A0A7I8KRA2_SPIIN</name>
<dbReference type="InterPro" id="IPR054722">
    <property type="entry name" value="PolX-like_BBD"/>
</dbReference>
<evidence type="ECO:0000259" key="2">
    <source>
        <dbReference type="Pfam" id="PF22936"/>
    </source>
</evidence>
<dbReference type="Proteomes" id="UP000663760">
    <property type="component" value="Chromosome 7"/>
</dbReference>
<accession>A0A7I8KRA2</accession>
<feature type="region of interest" description="Disordered" evidence="1">
    <location>
        <begin position="148"/>
        <end position="168"/>
    </location>
</feature>
<dbReference type="CDD" id="cd09272">
    <property type="entry name" value="RNase_HI_RT_Ty1"/>
    <property type="match status" value="1"/>
</dbReference>
<feature type="domain" description="Retrovirus-related Pol polyprotein from transposon TNT 1-94-like beta-barrel" evidence="2">
    <location>
        <begin position="89"/>
        <end position="137"/>
    </location>
</feature>
<proteinExistence type="predicted"/>
<gene>
    <name evidence="3" type="ORF">SI8410_07010155</name>
</gene>
<evidence type="ECO:0000313" key="3">
    <source>
        <dbReference type="EMBL" id="CAA7399485.1"/>
    </source>
</evidence>
<organism evidence="3 4">
    <name type="scientific">Spirodela intermedia</name>
    <name type="common">Intermediate duckweed</name>
    <dbReference type="NCBI Taxonomy" id="51605"/>
    <lineage>
        <taxon>Eukaryota</taxon>
        <taxon>Viridiplantae</taxon>
        <taxon>Streptophyta</taxon>
        <taxon>Embryophyta</taxon>
        <taxon>Tracheophyta</taxon>
        <taxon>Spermatophyta</taxon>
        <taxon>Magnoliopsida</taxon>
        <taxon>Liliopsida</taxon>
        <taxon>Araceae</taxon>
        <taxon>Lemnoideae</taxon>
        <taxon>Spirodela</taxon>
    </lineage>
</organism>
<reference evidence="3" key="1">
    <citation type="submission" date="2020-02" db="EMBL/GenBank/DDBJ databases">
        <authorList>
            <person name="Scholz U."/>
            <person name="Mascher M."/>
            <person name="Fiebig A."/>
        </authorList>
    </citation>
    <scope>NUCLEOTIDE SEQUENCE</scope>
</reference>
<sequence length="269" mass="30263">MEQNCRESLFCSYCKKKRYTKENCWKLHGQSSCENNQPVNVKTSDELARIIKELEKLKVTLSSTHLARTGANSFSFRLYTHDHSHNGMWILDIGATDHMTPDQSKFITYTACALSEKVFTAGCGSLNVAEIGNLQIHNLGHSFFKKSSLSSSESPDQGDTPFEPNLGSITDQRSTIGYCSFIGGNLVTWRAKKIKSFIDIAHNSVQHDRTKHIEVDRHFIKEKIKEKIISTSHVRSTEQVIDILAKGLAGTSLQRITCKLDMDEAHEPT</sequence>
<evidence type="ECO:0000256" key="1">
    <source>
        <dbReference type="SAM" id="MobiDB-lite"/>
    </source>
</evidence>